<name>A0A1E3GP13_9GAMM</name>
<dbReference type="GO" id="GO:0005507">
    <property type="term" value="F:copper ion binding"/>
    <property type="evidence" value="ECO:0007669"/>
    <property type="project" value="InterPro"/>
</dbReference>
<dbReference type="Pfam" id="PF05275">
    <property type="entry name" value="CopB"/>
    <property type="match status" value="1"/>
</dbReference>
<comment type="caution">
    <text evidence="2">The sequence shown here is derived from an EMBL/GenBank/DDBJ whole genome shotgun (WGS) entry which is preliminary data.</text>
</comment>
<evidence type="ECO:0000313" key="3">
    <source>
        <dbReference type="Proteomes" id="UP000094379"/>
    </source>
</evidence>
<reference evidence="2 3" key="1">
    <citation type="submission" date="2016-07" db="EMBL/GenBank/DDBJ databases">
        <title>Draft Genome Sequence of Methylophaga muralis Bur 1.</title>
        <authorList>
            <person name="Vasilenko O.V."/>
            <person name="Doronina N.V."/>
            <person name="Shmareva M.N."/>
            <person name="Tarlachkov S.V."/>
            <person name="Mustakhimov I."/>
            <person name="Trotsenko Y.A."/>
        </authorList>
    </citation>
    <scope>NUCLEOTIDE SEQUENCE [LARGE SCALE GENOMIC DNA]</scope>
    <source>
        <strain evidence="2 3">Bur 1</strain>
    </source>
</reference>
<gene>
    <name evidence="2" type="primary">copB</name>
    <name evidence="2" type="ORF">A9E74_02466</name>
</gene>
<feature type="chain" id="PRO_5009128509" evidence="1">
    <location>
        <begin position="24"/>
        <end position="242"/>
    </location>
</feature>
<organism evidence="2 3">
    <name type="scientific">Methylophaga muralis</name>
    <dbReference type="NCBI Taxonomy" id="291169"/>
    <lineage>
        <taxon>Bacteria</taxon>
        <taxon>Pseudomonadati</taxon>
        <taxon>Pseudomonadota</taxon>
        <taxon>Gammaproteobacteria</taxon>
        <taxon>Thiotrichales</taxon>
        <taxon>Piscirickettsiaceae</taxon>
        <taxon>Methylophaga</taxon>
    </lineage>
</organism>
<dbReference type="Proteomes" id="UP000094379">
    <property type="component" value="Unassembled WGS sequence"/>
</dbReference>
<dbReference type="GO" id="GO:0006878">
    <property type="term" value="P:intracellular copper ion homeostasis"/>
    <property type="evidence" value="ECO:0007669"/>
    <property type="project" value="InterPro"/>
</dbReference>
<keyword evidence="1" id="KW-0732">Signal</keyword>
<protein>
    <submittedName>
        <fullName evidence="2">Copper resistance protein B</fullName>
    </submittedName>
</protein>
<dbReference type="PATRIC" id="fig|291169.3.peg.2486"/>
<proteinExistence type="predicted"/>
<dbReference type="STRING" id="291169.A9E74_02466"/>
<evidence type="ECO:0000313" key="2">
    <source>
        <dbReference type="EMBL" id="ODN65779.1"/>
    </source>
</evidence>
<keyword evidence="3" id="KW-1185">Reference proteome</keyword>
<dbReference type="AlphaFoldDB" id="A0A1E3GP13"/>
<evidence type="ECO:0000256" key="1">
    <source>
        <dbReference type="SAM" id="SignalP"/>
    </source>
</evidence>
<accession>A0A1E3GP13</accession>
<feature type="signal peptide" evidence="1">
    <location>
        <begin position="1"/>
        <end position="23"/>
    </location>
</feature>
<dbReference type="RefSeq" id="WP_069296847.1">
    <property type="nucleotide sequence ID" value="NZ_MCRI01000040.1"/>
</dbReference>
<dbReference type="InterPro" id="IPR007939">
    <property type="entry name" value="Cu-R_B_prcur"/>
</dbReference>
<sequence>MIITKSNLLVTLLLSLFISSSHADDNHDGHGHEHESHIFHALWFEAQHGGGSKGDKTHIEWDGWIGGDTHKLWLKGELEGHKGKLEHSEVWALYSRNVHDFWDAQLGLRVDTQPESTRYLTLGFNGLAPYLFETQAHLFISDYGDVTARLKQKNHLLFTQRFGFEPYYQLDFTAQNVERQDLGRGLSQGELGIKLFYEITRKVVPYLDLKYERKFGRTASIARNADESEEDWIASVGIKLLF</sequence>
<dbReference type="GO" id="GO:0009279">
    <property type="term" value="C:cell outer membrane"/>
    <property type="evidence" value="ECO:0007669"/>
    <property type="project" value="InterPro"/>
</dbReference>
<dbReference type="EMBL" id="MCRI01000040">
    <property type="protein sequence ID" value="ODN65779.1"/>
    <property type="molecule type" value="Genomic_DNA"/>
</dbReference>